<accession>A0ABS6JCG9</accession>
<comment type="caution">
    <text evidence="1">The sequence shown here is derived from an EMBL/GenBank/DDBJ whole genome shotgun (WGS) entry which is preliminary data.</text>
</comment>
<name>A0ABS6JCG9_9BACI</name>
<sequence>MWVYYEEIDGLLNPKWVIINAEKENNFPFYKVNGPFERFFEEDMTDEFRGVTVTMAYLIRDPFEDLSFGITVASLKEKYNLDDVTHFILLVDDLQEILNMDISEQLLIV</sequence>
<dbReference type="EMBL" id="JAHQCS010000057">
    <property type="protein sequence ID" value="MBU9711120.1"/>
    <property type="molecule type" value="Genomic_DNA"/>
</dbReference>
<keyword evidence="2" id="KW-1185">Reference proteome</keyword>
<dbReference type="Proteomes" id="UP000784880">
    <property type="component" value="Unassembled WGS sequence"/>
</dbReference>
<gene>
    <name evidence="1" type="ORF">KS419_05125</name>
</gene>
<organism evidence="1 2">
    <name type="scientific">Evansella tamaricis</name>
    <dbReference type="NCBI Taxonomy" id="2069301"/>
    <lineage>
        <taxon>Bacteria</taxon>
        <taxon>Bacillati</taxon>
        <taxon>Bacillota</taxon>
        <taxon>Bacilli</taxon>
        <taxon>Bacillales</taxon>
        <taxon>Bacillaceae</taxon>
        <taxon>Evansella</taxon>
    </lineage>
</organism>
<dbReference type="RefSeq" id="WP_217065009.1">
    <property type="nucleotide sequence ID" value="NZ_JAHQCS010000057.1"/>
</dbReference>
<proteinExistence type="predicted"/>
<reference evidence="1 2" key="1">
    <citation type="submission" date="2021-06" db="EMBL/GenBank/DDBJ databases">
        <title>Bacillus sp. RD4P76, an endophyte from a halophyte.</title>
        <authorList>
            <person name="Sun J.-Q."/>
        </authorList>
    </citation>
    <scope>NUCLEOTIDE SEQUENCE [LARGE SCALE GENOMIC DNA]</scope>
    <source>
        <strain evidence="1 2">CGMCC 1.15917</strain>
    </source>
</reference>
<protein>
    <submittedName>
        <fullName evidence="1">Uncharacterized protein</fullName>
    </submittedName>
</protein>
<evidence type="ECO:0000313" key="1">
    <source>
        <dbReference type="EMBL" id="MBU9711120.1"/>
    </source>
</evidence>
<evidence type="ECO:0000313" key="2">
    <source>
        <dbReference type="Proteomes" id="UP000784880"/>
    </source>
</evidence>